<gene>
    <name evidence="1" type="ORF">E1B28_005574</name>
</gene>
<dbReference type="EMBL" id="CM032183">
    <property type="protein sequence ID" value="KAG7094758.1"/>
    <property type="molecule type" value="Genomic_DNA"/>
</dbReference>
<dbReference type="KEGG" id="more:E1B28_005574"/>
<evidence type="ECO:0000313" key="1">
    <source>
        <dbReference type="EMBL" id="KAG7094758.1"/>
    </source>
</evidence>
<name>A0A9P7UUQ5_9AGAR</name>
<sequence length="111" mass="13054">MFRIPALTLAPTRRHSLRHRYDTLMHQHGIRKGVLLTVWWGTWFSGLVVATQNPGRSWIRTSKLVWWRSEVATAEGNFRNPRRPQPPRLTRTFTNSFPPTECDVVSIRPYE</sequence>
<keyword evidence="2" id="KW-1185">Reference proteome</keyword>
<accession>A0A9P7UUQ5</accession>
<dbReference type="AlphaFoldDB" id="A0A9P7UUQ5"/>
<dbReference type="Proteomes" id="UP001049176">
    <property type="component" value="Chromosome 3"/>
</dbReference>
<evidence type="ECO:0000313" key="2">
    <source>
        <dbReference type="Proteomes" id="UP001049176"/>
    </source>
</evidence>
<reference evidence="1" key="1">
    <citation type="journal article" date="2021" name="Genome Biol. Evol.">
        <title>The assembled and annotated genome of the fairy-ring fungus Marasmius oreades.</title>
        <authorList>
            <person name="Hiltunen M."/>
            <person name="Ament-Velasquez S.L."/>
            <person name="Johannesson H."/>
        </authorList>
    </citation>
    <scope>NUCLEOTIDE SEQUENCE</scope>
    <source>
        <strain evidence="1">03SP1</strain>
    </source>
</reference>
<dbReference type="RefSeq" id="XP_043011228.1">
    <property type="nucleotide sequence ID" value="XM_043150143.1"/>
</dbReference>
<dbReference type="GeneID" id="66074650"/>
<comment type="caution">
    <text evidence="1">The sequence shown here is derived from an EMBL/GenBank/DDBJ whole genome shotgun (WGS) entry which is preliminary data.</text>
</comment>
<proteinExistence type="predicted"/>
<organism evidence="1 2">
    <name type="scientific">Marasmius oreades</name>
    <name type="common">fairy-ring Marasmius</name>
    <dbReference type="NCBI Taxonomy" id="181124"/>
    <lineage>
        <taxon>Eukaryota</taxon>
        <taxon>Fungi</taxon>
        <taxon>Dikarya</taxon>
        <taxon>Basidiomycota</taxon>
        <taxon>Agaricomycotina</taxon>
        <taxon>Agaricomycetes</taxon>
        <taxon>Agaricomycetidae</taxon>
        <taxon>Agaricales</taxon>
        <taxon>Marasmiineae</taxon>
        <taxon>Marasmiaceae</taxon>
        <taxon>Marasmius</taxon>
    </lineage>
</organism>
<protein>
    <submittedName>
        <fullName evidence="1">Uncharacterized protein</fullName>
    </submittedName>
</protein>